<feature type="transmembrane region" description="Helical" evidence="1">
    <location>
        <begin position="108"/>
        <end position="139"/>
    </location>
</feature>
<sequence length="258" mass="27232">MDKLRKPFFIASLVCLALTVLVEVGAPVLLPTQAPDRQALEASIREEGAQDDVDINEVLEVQKENPPTPGLSIPYLALLDALLLLTLSLMGASLLIPERVHGRVQGLVTLIGSIVALLAGIAMLFAAFGLLMLMVSLFLSVPFGTIAYLAVWGFFNRGGASGTLGLLMLLKVVAAVCLVLAHQRFLQNKGLVLLVLTSLLANAIVSFLHGLVPIVLVSITDALGAIIVAILALIWAVVLLIGALVSIVKVLRLTRVAA</sequence>
<dbReference type="EMBL" id="JAXIVS010000004">
    <property type="protein sequence ID" value="MDY7227255.1"/>
    <property type="molecule type" value="Genomic_DNA"/>
</dbReference>
<evidence type="ECO:0000256" key="1">
    <source>
        <dbReference type="SAM" id="Phobius"/>
    </source>
</evidence>
<organism evidence="2 3">
    <name type="scientific">Hyalangium rubrum</name>
    <dbReference type="NCBI Taxonomy" id="3103134"/>
    <lineage>
        <taxon>Bacteria</taxon>
        <taxon>Pseudomonadati</taxon>
        <taxon>Myxococcota</taxon>
        <taxon>Myxococcia</taxon>
        <taxon>Myxococcales</taxon>
        <taxon>Cystobacterineae</taxon>
        <taxon>Archangiaceae</taxon>
        <taxon>Hyalangium</taxon>
    </lineage>
</organism>
<accession>A0ABU5H1C3</accession>
<evidence type="ECO:0000313" key="3">
    <source>
        <dbReference type="Proteomes" id="UP001291309"/>
    </source>
</evidence>
<proteinExistence type="predicted"/>
<keyword evidence="3" id="KW-1185">Reference proteome</keyword>
<reference evidence="2 3" key="1">
    <citation type="submission" date="2023-12" db="EMBL/GenBank/DDBJ databases">
        <title>the genome sequence of Hyalangium sp. s54d21.</title>
        <authorList>
            <person name="Zhang X."/>
        </authorList>
    </citation>
    <scope>NUCLEOTIDE SEQUENCE [LARGE SCALE GENOMIC DNA]</scope>
    <source>
        <strain evidence="3">s54d21</strain>
    </source>
</reference>
<gene>
    <name evidence="2" type="ORF">SYV04_12665</name>
</gene>
<name>A0ABU5H1C3_9BACT</name>
<keyword evidence="1" id="KW-1133">Transmembrane helix</keyword>
<feature type="transmembrane region" description="Helical" evidence="1">
    <location>
        <begin position="193"/>
        <end position="216"/>
    </location>
</feature>
<comment type="caution">
    <text evidence="2">The sequence shown here is derived from an EMBL/GenBank/DDBJ whole genome shotgun (WGS) entry which is preliminary data.</text>
</comment>
<protein>
    <submittedName>
        <fullName evidence="2">Uncharacterized protein</fullName>
    </submittedName>
</protein>
<keyword evidence="1" id="KW-0812">Transmembrane</keyword>
<feature type="transmembrane region" description="Helical" evidence="1">
    <location>
        <begin position="222"/>
        <end position="245"/>
    </location>
</feature>
<feature type="transmembrane region" description="Helical" evidence="1">
    <location>
        <begin position="159"/>
        <end position="181"/>
    </location>
</feature>
<evidence type="ECO:0000313" key="2">
    <source>
        <dbReference type="EMBL" id="MDY7227255.1"/>
    </source>
</evidence>
<dbReference type="RefSeq" id="WP_321545983.1">
    <property type="nucleotide sequence ID" value="NZ_JAXIVS010000004.1"/>
</dbReference>
<keyword evidence="1" id="KW-0472">Membrane</keyword>
<dbReference type="Proteomes" id="UP001291309">
    <property type="component" value="Unassembled WGS sequence"/>
</dbReference>
<feature type="transmembrane region" description="Helical" evidence="1">
    <location>
        <begin position="73"/>
        <end position="96"/>
    </location>
</feature>